<feature type="coiled-coil region" evidence="1">
    <location>
        <begin position="53"/>
        <end position="80"/>
    </location>
</feature>
<keyword evidence="3" id="KW-1185">Reference proteome</keyword>
<comment type="caution">
    <text evidence="2">The sequence shown here is derived from an EMBL/GenBank/DDBJ whole genome shotgun (WGS) entry which is preliminary data.</text>
</comment>
<dbReference type="AlphaFoldDB" id="A0A2I1H899"/>
<reference evidence="2 3" key="1">
    <citation type="submission" date="2015-10" db="EMBL/GenBank/DDBJ databases">
        <title>Genome analyses suggest a sexual origin of heterokaryosis in a supposedly ancient asexual fungus.</title>
        <authorList>
            <person name="Ropars J."/>
            <person name="Sedzielewska K."/>
            <person name="Noel J."/>
            <person name="Charron P."/>
            <person name="Farinelli L."/>
            <person name="Marton T."/>
            <person name="Kruger M."/>
            <person name="Pelin A."/>
            <person name="Brachmann A."/>
            <person name="Corradi N."/>
        </authorList>
    </citation>
    <scope>NUCLEOTIDE SEQUENCE [LARGE SCALE GENOMIC DNA]</scope>
    <source>
        <strain evidence="2 3">A4</strain>
    </source>
</reference>
<dbReference type="EMBL" id="LLXI01001775">
    <property type="protein sequence ID" value="PKY55103.1"/>
    <property type="molecule type" value="Genomic_DNA"/>
</dbReference>
<proteinExistence type="predicted"/>
<evidence type="ECO:0000313" key="2">
    <source>
        <dbReference type="EMBL" id="PKY55103.1"/>
    </source>
</evidence>
<accession>A0A2I1H899</accession>
<evidence type="ECO:0000313" key="3">
    <source>
        <dbReference type="Proteomes" id="UP000234323"/>
    </source>
</evidence>
<gene>
    <name evidence="2" type="ORF">RhiirA4_427260</name>
</gene>
<name>A0A2I1H899_9GLOM</name>
<evidence type="ECO:0000256" key="1">
    <source>
        <dbReference type="SAM" id="Coils"/>
    </source>
</evidence>
<dbReference type="Proteomes" id="UP000234323">
    <property type="component" value="Unassembled WGS sequence"/>
</dbReference>
<organism evidence="2 3">
    <name type="scientific">Rhizophagus irregularis</name>
    <dbReference type="NCBI Taxonomy" id="588596"/>
    <lineage>
        <taxon>Eukaryota</taxon>
        <taxon>Fungi</taxon>
        <taxon>Fungi incertae sedis</taxon>
        <taxon>Mucoromycota</taxon>
        <taxon>Glomeromycotina</taxon>
        <taxon>Glomeromycetes</taxon>
        <taxon>Glomerales</taxon>
        <taxon>Glomeraceae</taxon>
        <taxon>Rhizophagus</taxon>
    </lineage>
</organism>
<sequence>MSQNIVSMQKEIITNSRTSFIGVLGRSNDFISHEREEKVHNLENEVTNKERIVLGKNEEIDKYKEIITNLENRVRELEVDVTEYFFGMFGLTSCEISSKFCWQAFKKLKNNNEETDGRIITIYKSVMEDDLGT</sequence>
<keyword evidence="1" id="KW-0175">Coiled coil</keyword>
<protein>
    <submittedName>
        <fullName evidence="2">Uncharacterized protein</fullName>
    </submittedName>
</protein>